<proteinExistence type="predicted"/>
<dbReference type="EMBL" id="CAJVPI010001255">
    <property type="protein sequence ID" value="CAG8603507.1"/>
    <property type="molecule type" value="Genomic_DNA"/>
</dbReference>
<name>A0A9N9GF89_9GLOM</name>
<sequence>MDISKGYQPPFSIRIIRILQKGDYRRANKSGQIKVVKAFNSTTDVVTYHRSRNVVNIQDAAIAASPERQRQNGLAHGIGMAIVWCTDNIGYTNILKFHRNMQLFGVLLVGTFGAAAAIATIANIQTNHAKVGLAVYIATFFIWVDYLLVTAK</sequence>
<evidence type="ECO:0000256" key="1">
    <source>
        <dbReference type="SAM" id="Phobius"/>
    </source>
</evidence>
<keyword evidence="1" id="KW-0472">Membrane</keyword>
<feature type="non-terminal residue" evidence="2">
    <location>
        <position position="152"/>
    </location>
</feature>
<keyword evidence="1" id="KW-0812">Transmembrane</keyword>
<evidence type="ECO:0000313" key="2">
    <source>
        <dbReference type="EMBL" id="CAG8603507.1"/>
    </source>
</evidence>
<dbReference type="AlphaFoldDB" id="A0A9N9GF89"/>
<accession>A0A9N9GF89</accession>
<keyword evidence="1" id="KW-1133">Transmembrane helix</keyword>
<comment type="caution">
    <text evidence="2">The sequence shown here is derived from an EMBL/GenBank/DDBJ whole genome shotgun (WGS) entry which is preliminary data.</text>
</comment>
<feature type="transmembrane region" description="Helical" evidence="1">
    <location>
        <begin position="131"/>
        <end position="149"/>
    </location>
</feature>
<protein>
    <submittedName>
        <fullName evidence="2">2506_t:CDS:1</fullName>
    </submittedName>
</protein>
<dbReference type="Proteomes" id="UP000789739">
    <property type="component" value="Unassembled WGS sequence"/>
</dbReference>
<organism evidence="2 3">
    <name type="scientific">Paraglomus brasilianum</name>
    <dbReference type="NCBI Taxonomy" id="144538"/>
    <lineage>
        <taxon>Eukaryota</taxon>
        <taxon>Fungi</taxon>
        <taxon>Fungi incertae sedis</taxon>
        <taxon>Mucoromycota</taxon>
        <taxon>Glomeromycotina</taxon>
        <taxon>Glomeromycetes</taxon>
        <taxon>Paraglomerales</taxon>
        <taxon>Paraglomeraceae</taxon>
        <taxon>Paraglomus</taxon>
    </lineage>
</organism>
<evidence type="ECO:0000313" key="3">
    <source>
        <dbReference type="Proteomes" id="UP000789739"/>
    </source>
</evidence>
<dbReference type="OrthoDB" id="823504at2759"/>
<keyword evidence="3" id="KW-1185">Reference proteome</keyword>
<feature type="transmembrane region" description="Helical" evidence="1">
    <location>
        <begin position="103"/>
        <end position="125"/>
    </location>
</feature>
<reference evidence="2" key="1">
    <citation type="submission" date="2021-06" db="EMBL/GenBank/DDBJ databases">
        <authorList>
            <person name="Kallberg Y."/>
            <person name="Tangrot J."/>
            <person name="Rosling A."/>
        </authorList>
    </citation>
    <scope>NUCLEOTIDE SEQUENCE</scope>
    <source>
        <strain evidence="2">BR232B</strain>
    </source>
</reference>
<gene>
    <name evidence="2" type="ORF">PBRASI_LOCUS7774</name>
</gene>